<dbReference type="EMBL" id="BMTD01000020">
    <property type="protein sequence ID" value="GGV18994.1"/>
    <property type="molecule type" value="Genomic_DNA"/>
</dbReference>
<feature type="region of interest" description="Disordered" evidence="1">
    <location>
        <begin position="1"/>
        <end position="26"/>
    </location>
</feature>
<keyword evidence="3" id="KW-1185">Reference proteome</keyword>
<dbReference type="AlphaFoldDB" id="A0A918MEY3"/>
<gene>
    <name evidence="2" type="ORF">GCM10010260_68510</name>
</gene>
<comment type="caution">
    <text evidence="2">The sequence shown here is derived from an EMBL/GenBank/DDBJ whole genome shotgun (WGS) entry which is preliminary data.</text>
</comment>
<proteinExistence type="predicted"/>
<evidence type="ECO:0000313" key="3">
    <source>
        <dbReference type="Proteomes" id="UP000618795"/>
    </source>
</evidence>
<reference evidence="2" key="1">
    <citation type="journal article" date="2014" name="Int. J. Syst. Evol. Microbiol.">
        <title>Complete genome sequence of Corynebacterium casei LMG S-19264T (=DSM 44701T), isolated from a smear-ripened cheese.</title>
        <authorList>
            <consortium name="US DOE Joint Genome Institute (JGI-PGF)"/>
            <person name="Walter F."/>
            <person name="Albersmeier A."/>
            <person name="Kalinowski J."/>
            <person name="Ruckert C."/>
        </authorList>
    </citation>
    <scope>NUCLEOTIDE SEQUENCE</scope>
    <source>
        <strain evidence="2">JCM 4369</strain>
    </source>
</reference>
<reference evidence="2" key="2">
    <citation type="submission" date="2020-09" db="EMBL/GenBank/DDBJ databases">
        <authorList>
            <person name="Sun Q."/>
            <person name="Ohkuma M."/>
        </authorList>
    </citation>
    <scope>NUCLEOTIDE SEQUENCE</scope>
    <source>
        <strain evidence="2">JCM 4369</strain>
    </source>
</reference>
<accession>A0A918MEY3</accession>
<sequence length="90" mass="8975">MSGANDPATSTAGTSGPRPVPSRWTAGRTAAAWLSVNGNEAPGAVVGPGAEPVIKSVQYAGPPSGAVGGNESWPTGENGRERVPTPRKLP</sequence>
<organism evidence="2 3">
    <name type="scientific">Streptomyces filipinensis</name>
    <dbReference type="NCBI Taxonomy" id="66887"/>
    <lineage>
        <taxon>Bacteria</taxon>
        <taxon>Bacillati</taxon>
        <taxon>Actinomycetota</taxon>
        <taxon>Actinomycetes</taxon>
        <taxon>Kitasatosporales</taxon>
        <taxon>Streptomycetaceae</taxon>
        <taxon>Streptomyces</taxon>
    </lineage>
</organism>
<dbReference type="Proteomes" id="UP000618795">
    <property type="component" value="Unassembled WGS sequence"/>
</dbReference>
<feature type="region of interest" description="Disordered" evidence="1">
    <location>
        <begin position="56"/>
        <end position="90"/>
    </location>
</feature>
<name>A0A918MEY3_9ACTN</name>
<protein>
    <submittedName>
        <fullName evidence="2">Uncharacterized protein</fullName>
    </submittedName>
</protein>
<evidence type="ECO:0000256" key="1">
    <source>
        <dbReference type="SAM" id="MobiDB-lite"/>
    </source>
</evidence>
<evidence type="ECO:0000313" key="2">
    <source>
        <dbReference type="EMBL" id="GGV18994.1"/>
    </source>
</evidence>